<comment type="caution">
    <text evidence="5">The sequence shown here is derived from an EMBL/GenBank/DDBJ whole genome shotgun (WGS) entry which is preliminary data.</text>
</comment>
<evidence type="ECO:0000259" key="3">
    <source>
        <dbReference type="Pfam" id="PF08620"/>
    </source>
</evidence>
<feature type="region of interest" description="Disordered" evidence="2">
    <location>
        <begin position="1"/>
        <end position="25"/>
    </location>
</feature>
<comment type="similarity">
    <text evidence="1">Belongs to the RPAP1 family.</text>
</comment>
<accession>A0A0F4GIY0</accession>
<feature type="compositionally biased region" description="Basic and acidic residues" evidence="2">
    <location>
        <begin position="181"/>
        <end position="193"/>
    </location>
</feature>
<sequence length="507" mass="55844">MIRGTKFELNLDDEEEEGEDETRTVLPAAFVGHVLERKPAAPKAPSMPVLKNHSGFPEHKKRGPGESRFKQKQHPAAVKTVSLGDAPTTPHSSNGASDGKAKSWEEEEEEEKSRIDAENRQKLAEMSFEEIEEERRELMSSLGPAMIERLLKRANVADGSEEVDLSKPMGWKEGEEDDDHEVLKEGVQDEEPRAAPVKSKPSKTVTFEDSPPPPPPVSRNDLPSNTSDPAAEQVLSDARHPDPQHSDARHPDPQHSDARHPDPQHSDAQHPDPQPSDAQHPDSQHPPHDSIHFPQPVQPPSLDPSSSTFLTDLHTKYFPSLPSDPQKLEWMQPDSNPSPYAPDATALSPDQIRFSFRGELIPPSQAATIPVTQGLHHHGDAPEAAGYTIPELAHLARSSYPAQRCIAFQTLGRILFRLGTGEFGFPEVEAERAAVEAGRGEVEGKGELARGLWREVERLKVVEGLVEEAEGKGVDKGRHLSARTYATEAVWLWRRGGGEEVEGGVMD</sequence>
<feature type="domain" description="RPAP1 N-terminal" evidence="4">
    <location>
        <begin position="114"/>
        <end position="155"/>
    </location>
</feature>
<dbReference type="InterPro" id="IPR013930">
    <property type="entry name" value="RPAP1_N"/>
</dbReference>
<dbReference type="OrthoDB" id="348201at2759"/>
<dbReference type="AlphaFoldDB" id="A0A0F4GIY0"/>
<feature type="region of interest" description="Disordered" evidence="2">
    <location>
        <begin position="154"/>
        <end position="340"/>
    </location>
</feature>
<feature type="compositionally biased region" description="Basic and acidic residues" evidence="2">
    <location>
        <begin position="237"/>
        <end position="270"/>
    </location>
</feature>
<proteinExistence type="inferred from homology"/>
<dbReference type="STRING" id="1047168.A0A0F4GIY0"/>
<dbReference type="EMBL" id="LAFY01000583">
    <property type="protein sequence ID" value="KJX97007.1"/>
    <property type="molecule type" value="Genomic_DNA"/>
</dbReference>
<dbReference type="Pfam" id="PF08620">
    <property type="entry name" value="RPAP1_C"/>
    <property type="match status" value="1"/>
</dbReference>
<reference evidence="5 6" key="1">
    <citation type="submission" date="2015-03" db="EMBL/GenBank/DDBJ databases">
        <title>RNA-seq based gene annotation and comparative genomics of four Zymoseptoria species reveal species-specific pathogenicity related genes and transposable element activity.</title>
        <authorList>
            <person name="Grandaubert J."/>
            <person name="Bhattacharyya A."/>
            <person name="Stukenbrock E.H."/>
        </authorList>
    </citation>
    <scope>NUCLEOTIDE SEQUENCE [LARGE SCALE GENOMIC DNA]</scope>
    <source>
        <strain evidence="5 6">Zb18110</strain>
    </source>
</reference>
<evidence type="ECO:0000259" key="4">
    <source>
        <dbReference type="Pfam" id="PF08621"/>
    </source>
</evidence>
<feature type="compositionally biased region" description="Basic and acidic residues" evidence="2">
    <location>
        <begin position="279"/>
        <end position="291"/>
    </location>
</feature>
<feature type="region of interest" description="Disordered" evidence="2">
    <location>
        <begin position="37"/>
        <end position="138"/>
    </location>
</feature>
<feature type="compositionally biased region" description="Acidic residues" evidence="2">
    <location>
        <begin position="10"/>
        <end position="20"/>
    </location>
</feature>
<name>A0A0F4GIY0_9PEZI</name>
<keyword evidence="6" id="KW-1185">Reference proteome</keyword>
<evidence type="ECO:0000313" key="6">
    <source>
        <dbReference type="Proteomes" id="UP000033647"/>
    </source>
</evidence>
<feature type="domain" description="RPAP1 C-terminal" evidence="3">
    <location>
        <begin position="351"/>
        <end position="418"/>
    </location>
</feature>
<evidence type="ECO:0000256" key="2">
    <source>
        <dbReference type="SAM" id="MobiDB-lite"/>
    </source>
</evidence>
<evidence type="ECO:0000256" key="1">
    <source>
        <dbReference type="ARBA" id="ARBA00009953"/>
    </source>
</evidence>
<dbReference type="Proteomes" id="UP000033647">
    <property type="component" value="Unassembled WGS sequence"/>
</dbReference>
<organism evidence="5 6">
    <name type="scientific">Zymoseptoria brevis</name>
    <dbReference type="NCBI Taxonomy" id="1047168"/>
    <lineage>
        <taxon>Eukaryota</taxon>
        <taxon>Fungi</taxon>
        <taxon>Dikarya</taxon>
        <taxon>Ascomycota</taxon>
        <taxon>Pezizomycotina</taxon>
        <taxon>Dothideomycetes</taxon>
        <taxon>Dothideomycetidae</taxon>
        <taxon>Mycosphaerellales</taxon>
        <taxon>Mycosphaerellaceae</taxon>
        <taxon>Zymoseptoria</taxon>
    </lineage>
</organism>
<dbReference type="PANTHER" id="PTHR21483:SF18">
    <property type="entry name" value="RNA POLYMERASE II-ASSOCIATED PROTEIN 1"/>
    <property type="match status" value="1"/>
</dbReference>
<dbReference type="InterPro" id="IPR039913">
    <property type="entry name" value="RPAP1/Rba50"/>
</dbReference>
<dbReference type="InterPro" id="IPR013929">
    <property type="entry name" value="RPAP1_C"/>
</dbReference>
<dbReference type="PANTHER" id="PTHR21483">
    <property type="entry name" value="RNA POLYMERASE II-ASSOCIATED PROTEIN 1"/>
    <property type="match status" value="1"/>
</dbReference>
<feature type="compositionally biased region" description="Basic and acidic residues" evidence="2">
    <location>
        <begin position="111"/>
        <end position="123"/>
    </location>
</feature>
<dbReference type="Pfam" id="PF08621">
    <property type="entry name" value="RPAP1_N"/>
    <property type="match status" value="1"/>
</dbReference>
<gene>
    <name evidence="5" type="ORF">TI39_contig591g00001</name>
</gene>
<dbReference type="GO" id="GO:0006366">
    <property type="term" value="P:transcription by RNA polymerase II"/>
    <property type="evidence" value="ECO:0007669"/>
    <property type="project" value="InterPro"/>
</dbReference>
<evidence type="ECO:0000313" key="5">
    <source>
        <dbReference type="EMBL" id="KJX97007.1"/>
    </source>
</evidence>
<protein>
    <submittedName>
        <fullName evidence="5">Transcription factor Rba50 like protein</fullName>
    </submittedName>
</protein>